<sequence length="228" mass="23554">MKINDILTSPFFGIVLCILAYEIGLYINKKLKSAIANPLLIAIAIIIVILKLFNIPMKSFNVGGSIVSMFLAPATAVLAISIYSKLDILKKNLIPIIAGTLVGSITSMGSAFLLCKAFGLNKSLVASMIPKSVTTPIAMEISKQGGGLVPVTVAAVIITGILGAILAPVLIKVFRVKDPVARGVAIGTCSHAVGTSKAIEIGEVEGAMSGIAIGMAGIITVILSIIIK</sequence>
<evidence type="ECO:0000313" key="2">
    <source>
        <dbReference type="Proteomes" id="UP001058074"/>
    </source>
</evidence>
<gene>
    <name evidence="1" type="ORF">rsdtw13_31560</name>
</gene>
<dbReference type="Proteomes" id="UP001058074">
    <property type="component" value="Unassembled WGS sequence"/>
</dbReference>
<evidence type="ECO:0000313" key="1">
    <source>
        <dbReference type="EMBL" id="GKX67898.1"/>
    </source>
</evidence>
<reference evidence="1" key="1">
    <citation type="journal article" date="2025" name="Int. J. Syst. Evol. Microbiol.">
        <title>Inconstantimicrobium mannanitabidum sp. nov., a novel member of the family Clostridiaceae isolated from anoxic soil under the treatment of reductive soil disinfestation.</title>
        <authorList>
            <person name="Ueki A."/>
            <person name="Tonouchi A."/>
            <person name="Honma S."/>
            <person name="Kaku N."/>
            <person name="Ueki K."/>
        </authorList>
    </citation>
    <scope>NUCLEOTIDE SEQUENCE</scope>
    <source>
        <strain evidence="1">TW13</strain>
    </source>
</reference>
<name>A0ACB5RFR2_9CLOT</name>
<dbReference type="EMBL" id="BROD01000001">
    <property type="protein sequence ID" value="GKX67898.1"/>
    <property type="molecule type" value="Genomic_DNA"/>
</dbReference>
<keyword evidence="2" id="KW-1185">Reference proteome</keyword>
<proteinExistence type="predicted"/>
<comment type="caution">
    <text evidence="1">The sequence shown here is derived from an EMBL/GenBank/DDBJ whole genome shotgun (WGS) entry which is preliminary data.</text>
</comment>
<organism evidence="1 2">
    <name type="scientific">Inconstantimicrobium mannanitabidum</name>
    <dbReference type="NCBI Taxonomy" id="1604901"/>
    <lineage>
        <taxon>Bacteria</taxon>
        <taxon>Bacillati</taxon>
        <taxon>Bacillota</taxon>
        <taxon>Clostridia</taxon>
        <taxon>Eubacteriales</taxon>
        <taxon>Clostridiaceae</taxon>
        <taxon>Inconstantimicrobium</taxon>
    </lineage>
</organism>
<protein>
    <submittedName>
        <fullName evidence="1">Membrane protein</fullName>
    </submittedName>
</protein>
<accession>A0ACB5RFR2</accession>